<dbReference type="Proteomes" id="UP001166286">
    <property type="component" value="Unassembled WGS sequence"/>
</dbReference>
<feature type="compositionally biased region" description="Low complexity" evidence="1">
    <location>
        <begin position="65"/>
        <end position="87"/>
    </location>
</feature>
<organism evidence="2 3">
    <name type="scientific">Cladonia borealis</name>
    <dbReference type="NCBI Taxonomy" id="184061"/>
    <lineage>
        <taxon>Eukaryota</taxon>
        <taxon>Fungi</taxon>
        <taxon>Dikarya</taxon>
        <taxon>Ascomycota</taxon>
        <taxon>Pezizomycotina</taxon>
        <taxon>Lecanoromycetes</taxon>
        <taxon>OSLEUM clade</taxon>
        <taxon>Lecanoromycetidae</taxon>
        <taxon>Lecanorales</taxon>
        <taxon>Lecanorineae</taxon>
        <taxon>Cladoniaceae</taxon>
        <taxon>Cladonia</taxon>
    </lineage>
</organism>
<comment type="caution">
    <text evidence="2">The sequence shown here is derived from an EMBL/GenBank/DDBJ whole genome shotgun (WGS) entry which is preliminary data.</text>
</comment>
<accession>A0AA39R9V5</accession>
<gene>
    <name evidence="2" type="ORF">JMJ35_000717</name>
</gene>
<dbReference type="AlphaFoldDB" id="A0AA39R9V5"/>
<feature type="compositionally biased region" description="Basic residues" evidence="1">
    <location>
        <begin position="91"/>
        <end position="101"/>
    </location>
</feature>
<keyword evidence="3" id="KW-1185">Reference proteome</keyword>
<reference evidence="2" key="1">
    <citation type="submission" date="2023-03" db="EMBL/GenBank/DDBJ databases">
        <title>Complete genome of Cladonia borealis.</title>
        <authorList>
            <person name="Park H."/>
        </authorList>
    </citation>
    <scope>NUCLEOTIDE SEQUENCE</scope>
    <source>
        <strain evidence="2">ANT050790</strain>
    </source>
</reference>
<name>A0AA39R9V5_9LECA</name>
<evidence type="ECO:0000313" key="2">
    <source>
        <dbReference type="EMBL" id="KAK0517562.1"/>
    </source>
</evidence>
<dbReference type="EMBL" id="JAFEKC020000001">
    <property type="protein sequence ID" value="KAK0517562.1"/>
    <property type="molecule type" value="Genomic_DNA"/>
</dbReference>
<evidence type="ECO:0000256" key="1">
    <source>
        <dbReference type="SAM" id="MobiDB-lite"/>
    </source>
</evidence>
<feature type="region of interest" description="Disordered" evidence="1">
    <location>
        <begin position="1"/>
        <end position="101"/>
    </location>
</feature>
<feature type="compositionally biased region" description="Basic and acidic residues" evidence="1">
    <location>
        <begin position="33"/>
        <end position="43"/>
    </location>
</feature>
<evidence type="ECO:0000313" key="3">
    <source>
        <dbReference type="Proteomes" id="UP001166286"/>
    </source>
</evidence>
<protein>
    <submittedName>
        <fullName evidence="2">Uncharacterized protein</fullName>
    </submittedName>
</protein>
<proteinExistence type="predicted"/>
<sequence>MESGPQLNHGYHNIEAQVMSSGDSMCHLAPHKRSQDDDWRTADELSNATALIKEHEESLRGQQQPSAAPTASPAAPTAATPAAGGAAPPAPRRRGRPRKYD</sequence>